<evidence type="ECO:0000256" key="2">
    <source>
        <dbReference type="ARBA" id="ARBA00022679"/>
    </source>
</evidence>
<dbReference type="EMBL" id="CAJNNV010003145">
    <property type="protein sequence ID" value="CAE8588453.1"/>
    <property type="molecule type" value="Genomic_DNA"/>
</dbReference>
<feature type="region of interest" description="Disordered" evidence="5">
    <location>
        <begin position="378"/>
        <end position="437"/>
    </location>
</feature>
<feature type="region of interest" description="Disordered" evidence="5">
    <location>
        <begin position="55"/>
        <end position="84"/>
    </location>
</feature>
<evidence type="ECO:0000313" key="6">
    <source>
        <dbReference type="EMBL" id="CAE8588453.1"/>
    </source>
</evidence>
<reference evidence="6" key="1">
    <citation type="submission" date="2021-02" db="EMBL/GenBank/DDBJ databases">
        <authorList>
            <person name="Dougan E. K."/>
            <person name="Rhodes N."/>
            <person name="Thang M."/>
            <person name="Chan C."/>
        </authorList>
    </citation>
    <scope>NUCLEOTIDE SEQUENCE</scope>
</reference>
<feature type="compositionally biased region" description="Basic and acidic residues" evidence="5">
    <location>
        <begin position="223"/>
        <end position="262"/>
    </location>
</feature>
<feature type="compositionally biased region" description="Acidic residues" evidence="5">
    <location>
        <begin position="62"/>
        <end position="73"/>
    </location>
</feature>
<evidence type="ECO:0000256" key="3">
    <source>
        <dbReference type="ARBA" id="ARBA00022741"/>
    </source>
</evidence>
<name>A0A813DN72_POLGL</name>
<keyword evidence="1" id="KW-0723">Serine/threonine-protein kinase</keyword>
<sequence length="731" mass="80306">MARRQNAQLVRFSTVILAALALLAITRSACLATLFVPSYRHWRIVGRQTSSVVASAKADYDPTTDDEGEEFPEDTQPYESDEEAEEEVSGILAKLESLEFGAKENTKVHAGLDRAEAIEAIHRALGAGSDRLSSRAMRRFADLSGFEGSEEDWSQEYELLCEDLSAHPREGISLAAWFRLVDDPSQADNYINDGDLEKLCDQLGVGEPEVSAGELQSQGQRSRIPERRVRERAEKAEREVRNPRRDENQLKDQRRTRVERAPRQRYRGKEILPCLSKTLRSKTQTLILERYRGDWEAVEQIAEVLMLMHYVALRSNLSAQGSSTSFLVQQSYRPSTARGAVLSRNARAPAAGTADGDRTWASLGAVLTGSFLAGVHGRLRHSQRPQQPQQPQQQQQQQQQQQRQHGRLQLQAGSGEAQSSAGNAAGEDSSPRTGKKTMQFTSDDKLATAKNYAQTRFFAVAAWNKDVDSKPIYAVSDTTGNVATQIAKAAFLQLGKSSKCQVSVFPQVRSKEAIEKVVKQASEKGGMIVATLASPELSALLIEESETHNVTCVQALEPVLQAMEKRFKVKRGTPLAGVKAGGKKPSSRSDDADDSLFGDAAHTDLTVFAASDNTGKLASCIAKAALKQFLPDCGVKSITVCPKVRSLEEVDCIATEAFGTDSLVLFSFASPGMSRFMRQQCERVKVVYADVLQPMVVAMEKFFDYPPVGVAGGMDTAELDRSKLGWQKQPV</sequence>
<evidence type="ECO:0000256" key="4">
    <source>
        <dbReference type="ARBA" id="ARBA00022777"/>
    </source>
</evidence>
<feature type="region of interest" description="Disordered" evidence="5">
    <location>
        <begin position="576"/>
        <end position="595"/>
    </location>
</feature>
<keyword evidence="2" id="KW-0808">Transferase</keyword>
<comment type="caution">
    <text evidence="6">The sequence shown here is derived from an EMBL/GenBank/DDBJ whole genome shotgun (WGS) entry which is preliminary data.</text>
</comment>
<evidence type="ECO:0000256" key="1">
    <source>
        <dbReference type="ARBA" id="ARBA00022527"/>
    </source>
</evidence>
<feature type="region of interest" description="Disordered" evidence="5">
    <location>
        <begin position="209"/>
        <end position="262"/>
    </location>
</feature>
<keyword evidence="3" id="KW-0547">Nucleotide-binding</keyword>
<organism evidence="6 7">
    <name type="scientific">Polarella glacialis</name>
    <name type="common">Dinoflagellate</name>
    <dbReference type="NCBI Taxonomy" id="89957"/>
    <lineage>
        <taxon>Eukaryota</taxon>
        <taxon>Sar</taxon>
        <taxon>Alveolata</taxon>
        <taxon>Dinophyceae</taxon>
        <taxon>Suessiales</taxon>
        <taxon>Suessiaceae</taxon>
        <taxon>Polarella</taxon>
    </lineage>
</organism>
<dbReference type="AlphaFoldDB" id="A0A813DN72"/>
<dbReference type="PANTHER" id="PTHR31756">
    <property type="entry name" value="PYRUVATE, PHOSPHATE DIKINASE REGULATORY PROTEIN 1, CHLOROPLASTIC"/>
    <property type="match status" value="1"/>
</dbReference>
<dbReference type="InterPro" id="IPR005177">
    <property type="entry name" value="Kinase-pyrophosphorylase"/>
</dbReference>
<keyword evidence="4" id="KW-0418">Kinase</keyword>
<dbReference type="GO" id="GO:0005524">
    <property type="term" value="F:ATP binding"/>
    <property type="evidence" value="ECO:0007669"/>
    <property type="project" value="InterPro"/>
</dbReference>
<dbReference type="Proteomes" id="UP000654075">
    <property type="component" value="Unassembled WGS sequence"/>
</dbReference>
<feature type="compositionally biased region" description="Low complexity" evidence="5">
    <location>
        <begin position="384"/>
        <end position="403"/>
    </location>
</feature>
<evidence type="ECO:0000313" key="7">
    <source>
        <dbReference type="Proteomes" id="UP000654075"/>
    </source>
</evidence>
<gene>
    <name evidence="6" type="ORF">PGLA1383_LOCUS7254</name>
</gene>
<dbReference type="Pfam" id="PF03618">
    <property type="entry name" value="Kinase-PPPase"/>
    <property type="match status" value="2"/>
</dbReference>
<evidence type="ECO:0000256" key="5">
    <source>
        <dbReference type="SAM" id="MobiDB-lite"/>
    </source>
</evidence>
<proteinExistence type="predicted"/>
<protein>
    <submittedName>
        <fullName evidence="6">Uncharacterized protein</fullName>
    </submittedName>
</protein>
<keyword evidence="7" id="KW-1185">Reference proteome</keyword>
<accession>A0A813DN72</accession>
<dbReference type="PANTHER" id="PTHR31756:SF3">
    <property type="entry name" value="PYRUVATE, PHOSPHATE DIKINASE REGULATORY PROTEIN 1, CHLOROPLASTIC"/>
    <property type="match status" value="1"/>
</dbReference>
<dbReference type="OrthoDB" id="418669at2759"/>
<dbReference type="GO" id="GO:0004674">
    <property type="term" value="F:protein serine/threonine kinase activity"/>
    <property type="evidence" value="ECO:0007669"/>
    <property type="project" value="UniProtKB-KW"/>
</dbReference>